<evidence type="ECO:0000259" key="3">
    <source>
        <dbReference type="Pfam" id="PF04446"/>
    </source>
</evidence>
<feature type="domain" description="tRNAHis guanylyltransferase catalytic" evidence="3">
    <location>
        <begin position="1"/>
        <end position="40"/>
    </location>
</feature>
<dbReference type="EMBL" id="UYRU01080054">
    <property type="protein sequence ID" value="VDN30716.1"/>
    <property type="molecule type" value="Genomic_DNA"/>
</dbReference>
<accession>A0A3P7QIM6</accession>
<keyword evidence="5" id="KW-1185">Reference proteome</keyword>
<evidence type="ECO:0000256" key="1">
    <source>
        <dbReference type="ARBA" id="ARBA00022310"/>
    </source>
</evidence>
<dbReference type="PANTHER" id="PTHR12729:SF6">
    <property type="entry name" value="TRNA(HIS) GUANYLYLTRANSFERASE-RELATED"/>
    <property type="match status" value="1"/>
</dbReference>
<protein>
    <recommendedName>
        <fullName evidence="1">Probable tRNA(His) guanylyltransferase</fullName>
    </recommendedName>
</protein>
<reference evidence="4 5" key="1">
    <citation type="submission" date="2018-11" db="EMBL/GenBank/DDBJ databases">
        <authorList>
            <consortium name="Pathogen Informatics"/>
        </authorList>
    </citation>
    <scope>NUCLEOTIDE SEQUENCE [LARGE SCALE GENOMIC DNA]</scope>
</reference>
<dbReference type="InterPro" id="IPR038469">
    <property type="entry name" value="tRNAHis_GuaTrfase_Thg1_sf"/>
</dbReference>
<name>A0A3P7QIM6_DIBLA</name>
<gene>
    <name evidence="4" type="ORF">DILT_LOCUS15593</name>
</gene>
<dbReference type="GO" id="GO:0008193">
    <property type="term" value="F:tRNA guanylyltransferase activity"/>
    <property type="evidence" value="ECO:0007669"/>
    <property type="project" value="UniProtKB-EC"/>
</dbReference>
<dbReference type="PANTHER" id="PTHR12729">
    <property type="entry name" value="TRNA(HIS) GUANYLYLTRANSFERASE-RELATED"/>
    <property type="match status" value="1"/>
</dbReference>
<evidence type="ECO:0000313" key="4">
    <source>
        <dbReference type="EMBL" id="VDN30716.1"/>
    </source>
</evidence>
<dbReference type="InterPro" id="IPR024956">
    <property type="entry name" value="tRNAHis_GuaTrfase_cat"/>
</dbReference>
<comment type="catalytic activity">
    <reaction evidence="2">
        <text>a 5'-end ribonucleotide-tRNA(His) + GTP + ATP + H2O = a 5'-end phospho-guanosine-ribonucleotide-tRNA(His) + AMP + 2 diphosphate + H(+)</text>
        <dbReference type="Rhea" id="RHEA:54564"/>
        <dbReference type="Rhea" id="RHEA-COMP:14193"/>
        <dbReference type="Rhea" id="RHEA-COMP:14917"/>
        <dbReference type="ChEBI" id="CHEBI:15377"/>
        <dbReference type="ChEBI" id="CHEBI:15378"/>
        <dbReference type="ChEBI" id="CHEBI:30616"/>
        <dbReference type="ChEBI" id="CHEBI:33019"/>
        <dbReference type="ChEBI" id="CHEBI:37565"/>
        <dbReference type="ChEBI" id="CHEBI:138282"/>
        <dbReference type="ChEBI" id="CHEBI:141847"/>
        <dbReference type="ChEBI" id="CHEBI:456215"/>
        <dbReference type="EC" id="2.7.7.79"/>
    </reaction>
</comment>
<dbReference type="InterPro" id="IPR007537">
    <property type="entry name" value="tRNAHis_GuaTrfase_Thg1"/>
</dbReference>
<dbReference type="Gene3D" id="3.30.70.3000">
    <property type="match status" value="1"/>
</dbReference>
<dbReference type="Pfam" id="PF04446">
    <property type="entry name" value="Thg1"/>
    <property type="match status" value="1"/>
</dbReference>
<dbReference type="GO" id="GO:0000287">
    <property type="term" value="F:magnesium ion binding"/>
    <property type="evidence" value="ECO:0007669"/>
    <property type="project" value="InterPro"/>
</dbReference>
<organism evidence="4 5">
    <name type="scientific">Dibothriocephalus latus</name>
    <name type="common">Fish tapeworm</name>
    <name type="synonym">Diphyllobothrium latum</name>
    <dbReference type="NCBI Taxonomy" id="60516"/>
    <lineage>
        <taxon>Eukaryota</taxon>
        <taxon>Metazoa</taxon>
        <taxon>Spiralia</taxon>
        <taxon>Lophotrochozoa</taxon>
        <taxon>Platyhelminthes</taxon>
        <taxon>Cestoda</taxon>
        <taxon>Eucestoda</taxon>
        <taxon>Diphyllobothriidea</taxon>
        <taxon>Diphyllobothriidae</taxon>
        <taxon>Dibothriocephalus</taxon>
    </lineage>
</organism>
<proteinExistence type="predicted"/>
<dbReference type="Proteomes" id="UP000281553">
    <property type="component" value="Unassembled WGS sequence"/>
</dbReference>
<dbReference type="AlphaFoldDB" id="A0A3P7QIM6"/>
<dbReference type="OrthoDB" id="62560at2759"/>
<evidence type="ECO:0000256" key="2">
    <source>
        <dbReference type="ARBA" id="ARBA00047281"/>
    </source>
</evidence>
<evidence type="ECO:0000313" key="5">
    <source>
        <dbReference type="Proteomes" id="UP000281553"/>
    </source>
</evidence>
<dbReference type="GO" id="GO:0006400">
    <property type="term" value="P:tRNA modification"/>
    <property type="evidence" value="ECO:0007669"/>
    <property type="project" value="InterPro"/>
</dbReference>
<sequence length="73" mass="8565">MMTTVVSLFASSYVFEWPKYMKDVQLLYPPAFDARVVLYPTDANLRDYLSWRQVDFTRPVWHPIGGTVSTYIL</sequence>